<evidence type="ECO:0000256" key="1">
    <source>
        <dbReference type="SAM" id="SignalP"/>
    </source>
</evidence>
<proteinExistence type="predicted"/>
<feature type="chain" id="PRO_5042862866" description="Accessory gland protein" evidence="1">
    <location>
        <begin position="20"/>
        <end position="280"/>
    </location>
</feature>
<gene>
    <name evidence="2" type="ORF">R5R35_004254</name>
</gene>
<protein>
    <recommendedName>
        <fullName evidence="4">Accessory gland protein</fullName>
    </recommendedName>
</protein>
<comment type="caution">
    <text evidence="2">The sequence shown here is derived from an EMBL/GenBank/DDBJ whole genome shotgun (WGS) entry which is preliminary data.</text>
</comment>
<organism evidence="2 3">
    <name type="scientific">Gryllus longicercus</name>
    <dbReference type="NCBI Taxonomy" id="2509291"/>
    <lineage>
        <taxon>Eukaryota</taxon>
        <taxon>Metazoa</taxon>
        <taxon>Ecdysozoa</taxon>
        <taxon>Arthropoda</taxon>
        <taxon>Hexapoda</taxon>
        <taxon>Insecta</taxon>
        <taxon>Pterygota</taxon>
        <taxon>Neoptera</taxon>
        <taxon>Polyneoptera</taxon>
        <taxon>Orthoptera</taxon>
        <taxon>Ensifera</taxon>
        <taxon>Gryllidea</taxon>
        <taxon>Grylloidea</taxon>
        <taxon>Gryllidae</taxon>
        <taxon>Gryllinae</taxon>
        <taxon>Gryllus</taxon>
    </lineage>
</organism>
<evidence type="ECO:0000313" key="3">
    <source>
        <dbReference type="Proteomes" id="UP001378592"/>
    </source>
</evidence>
<reference evidence="2 3" key="1">
    <citation type="submission" date="2024-03" db="EMBL/GenBank/DDBJ databases">
        <title>The genome assembly and annotation of the cricket Gryllus longicercus Weissman &amp; Gray.</title>
        <authorList>
            <person name="Szrajer S."/>
            <person name="Gray D."/>
            <person name="Ylla G."/>
        </authorList>
    </citation>
    <scope>NUCLEOTIDE SEQUENCE [LARGE SCALE GENOMIC DNA]</scope>
    <source>
        <strain evidence="2">DAG 2021-001</strain>
        <tissue evidence="2">Whole body minus gut</tissue>
    </source>
</reference>
<keyword evidence="3" id="KW-1185">Reference proteome</keyword>
<keyword evidence="1" id="KW-0732">Signal</keyword>
<dbReference type="AlphaFoldDB" id="A0AAN9VWS1"/>
<dbReference type="EMBL" id="JAZDUA010000018">
    <property type="protein sequence ID" value="KAK7872935.1"/>
    <property type="molecule type" value="Genomic_DNA"/>
</dbReference>
<evidence type="ECO:0008006" key="4">
    <source>
        <dbReference type="Google" id="ProtNLM"/>
    </source>
</evidence>
<accession>A0AAN9VWS1</accession>
<evidence type="ECO:0000313" key="2">
    <source>
        <dbReference type="EMBL" id="KAK7872935.1"/>
    </source>
</evidence>
<feature type="signal peptide" evidence="1">
    <location>
        <begin position="1"/>
        <end position="19"/>
    </location>
</feature>
<dbReference type="Proteomes" id="UP001378592">
    <property type="component" value="Unassembled WGS sequence"/>
</dbReference>
<name>A0AAN9VWS1_9ORTH</name>
<sequence>MRSLVCLLLVATAASVALGEEKVPWNFLSATWSFGGVLSRLANQAFFELPLTATRAAKEGWVQAREEAYTSLWCLPNDPRVCIRYDQQGSVAGLQVSFLAKDMAKAPFEWQKHPLVIADTIFDQDVGAGRYYFVPQEVLQQGGRASFDEIGTGLWLQSGDDFIEVPQRESELPALGWTKENCIPTMGRHYYQNITSTMDCQSMEPYFLTVDVHKNWVHGVGFQLFGPKSQENRGWLESVPSFAVKPTLPNAPQCLVDWAADYGVLSLHVYFRKAPYLIMC</sequence>